<accession>A0A315SHB4</accession>
<protein>
    <submittedName>
        <fullName evidence="4">Uncharacterized protein</fullName>
    </submittedName>
</protein>
<dbReference type="InterPro" id="IPR052376">
    <property type="entry name" value="Oxidative_Scav/Glycosyltrans"/>
</dbReference>
<evidence type="ECO:0000313" key="4">
    <source>
        <dbReference type="EMBL" id="RKR94964.1"/>
    </source>
</evidence>
<accession>A0A495K339</accession>
<name>A0A315SHB4_WILMA</name>
<dbReference type="Pfam" id="PF24481">
    <property type="entry name" value="CT398_CC"/>
    <property type="match status" value="1"/>
</dbReference>
<keyword evidence="1" id="KW-0175">Coiled coil</keyword>
<feature type="domain" description="CT398-like coiled coil hairpin" evidence="3">
    <location>
        <begin position="15"/>
        <end position="190"/>
    </location>
</feature>
<evidence type="ECO:0000313" key="5">
    <source>
        <dbReference type="Proteomes" id="UP000274762"/>
    </source>
</evidence>
<dbReference type="Gene3D" id="1.10.287.1490">
    <property type="match status" value="1"/>
</dbReference>
<evidence type="ECO:0000256" key="1">
    <source>
        <dbReference type="SAM" id="Coils"/>
    </source>
</evidence>
<gene>
    <name evidence="4" type="ORF">DFJ75_1771</name>
</gene>
<reference evidence="4 5" key="1">
    <citation type="submission" date="2018-10" db="EMBL/GenBank/DDBJ databases">
        <title>Sequencing the genomes of 1000 actinobacteria strains.</title>
        <authorList>
            <person name="Klenk H.-P."/>
        </authorList>
    </citation>
    <scope>NUCLEOTIDE SEQUENCE [LARGE SCALE GENOMIC DNA]</scope>
    <source>
        <strain evidence="4 5">DSM 44343</strain>
    </source>
</reference>
<dbReference type="RefSeq" id="WP_062799600.1">
    <property type="nucleotide sequence ID" value="NZ_CBCRXS010000004.1"/>
</dbReference>
<dbReference type="Pfam" id="PF02591">
    <property type="entry name" value="Zn_ribbon_9"/>
    <property type="match status" value="1"/>
</dbReference>
<evidence type="ECO:0000259" key="3">
    <source>
        <dbReference type="Pfam" id="PF24481"/>
    </source>
</evidence>
<comment type="caution">
    <text evidence="4">The sequence shown here is derived from an EMBL/GenBank/DDBJ whole genome shotgun (WGS) entry which is preliminary data.</text>
</comment>
<proteinExistence type="predicted"/>
<dbReference type="PANTHER" id="PTHR39082:SF1">
    <property type="entry name" value="SCAVENGER RECEPTOR CLASS A MEMBER 3"/>
    <property type="match status" value="1"/>
</dbReference>
<dbReference type="InterPro" id="IPR003743">
    <property type="entry name" value="Zf-RING_7"/>
</dbReference>
<dbReference type="Proteomes" id="UP000274762">
    <property type="component" value="Unassembled WGS sequence"/>
</dbReference>
<dbReference type="AlphaFoldDB" id="A0A315SHB4"/>
<dbReference type="InterPro" id="IPR056003">
    <property type="entry name" value="CT398_CC_hairpin"/>
</dbReference>
<feature type="domain" description="C4-type zinc ribbon" evidence="2">
    <location>
        <begin position="203"/>
        <end position="237"/>
    </location>
</feature>
<sequence>MKADPASQRLMLDIADIDAELHRIAHRRAVLPENAELSRLAEQLQTQRDEAIRAQIAAEDLLRESRRLDNEINSMSMREAKDNQQLAAGNLPAKALTELEHEVAGLIRRRSNLEDEMLEVMEQQEAVSADEQRASAMTAHTQRLIDDATARREVALAEIAEAEAAAQTKRDAMLEHADADLMAIYDRQTKAGRVGAGLLRAGRCGGCRMEFDRGLLGRIAATPADEVVRCDECGAILVRTNESGLTRQ</sequence>
<evidence type="ECO:0000259" key="2">
    <source>
        <dbReference type="Pfam" id="PF02591"/>
    </source>
</evidence>
<dbReference type="EMBL" id="RBKV01000001">
    <property type="protein sequence ID" value="RKR94964.1"/>
    <property type="molecule type" value="Genomic_DNA"/>
</dbReference>
<organism evidence="4 5">
    <name type="scientific">Williamsia marianensis</name>
    <dbReference type="NCBI Taxonomy" id="85044"/>
    <lineage>
        <taxon>Bacteria</taxon>
        <taxon>Bacillati</taxon>
        <taxon>Actinomycetota</taxon>
        <taxon>Actinomycetes</taxon>
        <taxon>Mycobacteriales</taxon>
        <taxon>Nocardiaceae</taxon>
        <taxon>Williamsia</taxon>
    </lineage>
</organism>
<feature type="coiled-coil region" evidence="1">
    <location>
        <begin position="34"/>
        <end position="165"/>
    </location>
</feature>
<dbReference type="PANTHER" id="PTHR39082">
    <property type="entry name" value="PHOSPHOLIPASE C-BETA-2-RELATED"/>
    <property type="match status" value="1"/>
</dbReference>